<accession>A0AAF0UA51</accession>
<reference evidence="1" key="1">
    <citation type="submission" date="2023-08" db="EMBL/GenBank/DDBJ databases">
        <title>A de novo genome assembly of Solanum verrucosum Schlechtendal, a Mexican diploid species geographically isolated from the other diploid A-genome species in potato relatives.</title>
        <authorList>
            <person name="Hosaka K."/>
        </authorList>
    </citation>
    <scope>NUCLEOTIDE SEQUENCE</scope>
    <source>
        <tissue evidence="1">Young leaves</tissue>
    </source>
</reference>
<sequence length="107" mass="12294">MNATTMANECVEGMQRSNLPEILCKLDIQKTFDHLNWNYRLELLQKMGFGSKWIRLEIRRSLSPFLLILAMEGISNMKSSTDTLVFCEASKEQILLLKVIVILSESI</sequence>
<protein>
    <recommendedName>
        <fullName evidence="3">Reverse transcriptase domain-containing protein</fullName>
    </recommendedName>
</protein>
<keyword evidence="2" id="KW-1185">Reference proteome</keyword>
<evidence type="ECO:0008006" key="3">
    <source>
        <dbReference type="Google" id="ProtNLM"/>
    </source>
</evidence>
<dbReference type="AlphaFoldDB" id="A0AAF0UA51"/>
<proteinExistence type="predicted"/>
<organism evidence="1 2">
    <name type="scientific">Solanum verrucosum</name>
    <dbReference type="NCBI Taxonomy" id="315347"/>
    <lineage>
        <taxon>Eukaryota</taxon>
        <taxon>Viridiplantae</taxon>
        <taxon>Streptophyta</taxon>
        <taxon>Embryophyta</taxon>
        <taxon>Tracheophyta</taxon>
        <taxon>Spermatophyta</taxon>
        <taxon>Magnoliopsida</taxon>
        <taxon>eudicotyledons</taxon>
        <taxon>Gunneridae</taxon>
        <taxon>Pentapetalae</taxon>
        <taxon>asterids</taxon>
        <taxon>lamiids</taxon>
        <taxon>Solanales</taxon>
        <taxon>Solanaceae</taxon>
        <taxon>Solanoideae</taxon>
        <taxon>Solaneae</taxon>
        <taxon>Solanum</taxon>
    </lineage>
</organism>
<name>A0AAF0UA51_SOLVR</name>
<dbReference type="EMBL" id="CP133619">
    <property type="protein sequence ID" value="WMV42187.1"/>
    <property type="molecule type" value="Genomic_DNA"/>
</dbReference>
<gene>
    <name evidence="1" type="ORF">MTR67_035572</name>
</gene>
<evidence type="ECO:0000313" key="1">
    <source>
        <dbReference type="EMBL" id="WMV42187.1"/>
    </source>
</evidence>
<dbReference type="Proteomes" id="UP001234989">
    <property type="component" value="Chromosome 8"/>
</dbReference>
<evidence type="ECO:0000313" key="2">
    <source>
        <dbReference type="Proteomes" id="UP001234989"/>
    </source>
</evidence>